<accession>A0AA39PBV8</accession>
<dbReference type="Proteomes" id="UP001175227">
    <property type="component" value="Unassembled WGS sequence"/>
</dbReference>
<feature type="region of interest" description="Disordered" evidence="1">
    <location>
        <begin position="222"/>
        <end position="254"/>
    </location>
</feature>
<feature type="compositionally biased region" description="Basic and acidic residues" evidence="1">
    <location>
        <begin position="177"/>
        <end position="187"/>
    </location>
</feature>
<gene>
    <name evidence="2" type="ORF">IW261DRAFT_1562623</name>
</gene>
<comment type="caution">
    <text evidence="2">The sequence shown here is derived from an EMBL/GenBank/DDBJ whole genome shotgun (WGS) entry which is preliminary data.</text>
</comment>
<feature type="compositionally biased region" description="Polar residues" evidence="1">
    <location>
        <begin position="26"/>
        <end position="42"/>
    </location>
</feature>
<proteinExistence type="predicted"/>
<feature type="region of interest" description="Disordered" evidence="1">
    <location>
        <begin position="22"/>
        <end position="209"/>
    </location>
</feature>
<evidence type="ECO:0000313" key="2">
    <source>
        <dbReference type="EMBL" id="KAK0481336.1"/>
    </source>
</evidence>
<dbReference type="EMBL" id="JAUEPR010000008">
    <property type="protein sequence ID" value="KAK0481336.1"/>
    <property type="molecule type" value="Genomic_DNA"/>
</dbReference>
<reference evidence="2" key="1">
    <citation type="submission" date="2023-06" db="EMBL/GenBank/DDBJ databases">
        <authorList>
            <consortium name="Lawrence Berkeley National Laboratory"/>
            <person name="Ahrendt S."/>
            <person name="Sahu N."/>
            <person name="Indic B."/>
            <person name="Wong-Bajracharya J."/>
            <person name="Merenyi Z."/>
            <person name="Ke H.-M."/>
            <person name="Monk M."/>
            <person name="Kocsube S."/>
            <person name="Drula E."/>
            <person name="Lipzen A."/>
            <person name="Balint B."/>
            <person name="Henrissat B."/>
            <person name="Andreopoulos B."/>
            <person name="Martin F.M."/>
            <person name="Harder C.B."/>
            <person name="Rigling D."/>
            <person name="Ford K.L."/>
            <person name="Foster G.D."/>
            <person name="Pangilinan J."/>
            <person name="Papanicolaou A."/>
            <person name="Barry K."/>
            <person name="LaButti K."/>
            <person name="Viragh M."/>
            <person name="Koriabine M."/>
            <person name="Yan M."/>
            <person name="Riley R."/>
            <person name="Champramary S."/>
            <person name="Plett K.L."/>
            <person name="Tsai I.J."/>
            <person name="Slot J."/>
            <person name="Sipos G."/>
            <person name="Plett J."/>
            <person name="Nagy L.G."/>
            <person name="Grigoriev I.V."/>
        </authorList>
    </citation>
    <scope>NUCLEOTIDE SEQUENCE</scope>
    <source>
        <strain evidence="2">ICMP 16352</strain>
    </source>
</reference>
<feature type="compositionally biased region" description="Polar residues" evidence="1">
    <location>
        <begin position="86"/>
        <end position="97"/>
    </location>
</feature>
<organism evidence="2 3">
    <name type="scientific">Armillaria novae-zelandiae</name>
    <dbReference type="NCBI Taxonomy" id="153914"/>
    <lineage>
        <taxon>Eukaryota</taxon>
        <taxon>Fungi</taxon>
        <taxon>Dikarya</taxon>
        <taxon>Basidiomycota</taxon>
        <taxon>Agaricomycotina</taxon>
        <taxon>Agaricomycetes</taxon>
        <taxon>Agaricomycetidae</taxon>
        <taxon>Agaricales</taxon>
        <taxon>Marasmiineae</taxon>
        <taxon>Physalacriaceae</taxon>
        <taxon>Armillaria</taxon>
    </lineage>
</organism>
<feature type="compositionally biased region" description="Polar residues" evidence="1">
    <location>
        <begin position="244"/>
        <end position="254"/>
    </location>
</feature>
<evidence type="ECO:0000256" key="1">
    <source>
        <dbReference type="SAM" id="MobiDB-lite"/>
    </source>
</evidence>
<dbReference type="AlphaFoldDB" id="A0AA39PBV8"/>
<keyword evidence="3" id="KW-1185">Reference proteome</keyword>
<protein>
    <submittedName>
        <fullName evidence="2">Uncharacterized protein</fullName>
    </submittedName>
</protein>
<sequence length="265" mass="28270">MSTQNKHTGILTCHQSLAADAHANAGTMNSRSHPPTGRSSSAAAMPGSATTKKGPMKKIVKAGQRTIAPAPIQRSPTPPTVGRGSKAQTMGQISPLSNPGHETVMLNTKGNTDHEKNEGESAILMPSMPATKVDPQEGEVPPSVNNEEDSEVNDPLPKTYKSDQEGGTECGETTDLTEDHGDAREDTFPQMDNEPARLQKRKSESEVDVAEDRYIPGVNSFAPLVEGAAPPTKKTKKGVESTNDKGMQAHTVNDNTLIHRLRVHA</sequence>
<name>A0AA39PBV8_9AGAR</name>
<evidence type="ECO:0000313" key="3">
    <source>
        <dbReference type="Proteomes" id="UP001175227"/>
    </source>
</evidence>
<feature type="compositionally biased region" description="Basic and acidic residues" evidence="1">
    <location>
        <begin position="194"/>
        <end position="209"/>
    </location>
</feature>